<gene>
    <name evidence="3" type="ORF">V9T40_000577</name>
</gene>
<evidence type="ECO:0000256" key="2">
    <source>
        <dbReference type="SAM" id="MobiDB-lite"/>
    </source>
</evidence>
<dbReference type="Proteomes" id="UP001367676">
    <property type="component" value="Unassembled WGS sequence"/>
</dbReference>
<dbReference type="EMBL" id="JBBCAQ010000034">
    <property type="protein sequence ID" value="KAK7579948.1"/>
    <property type="molecule type" value="Genomic_DNA"/>
</dbReference>
<accession>A0AAN9TDL8</accession>
<protein>
    <submittedName>
        <fullName evidence="3">Uncharacterized protein</fullName>
    </submittedName>
</protein>
<feature type="compositionally biased region" description="Acidic residues" evidence="2">
    <location>
        <begin position="74"/>
        <end position="93"/>
    </location>
</feature>
<evidence type="ECO:0000313" key="4">
    <source>
        <dbReference type="Proteomes" id="UP001367676"/>
    </source>
</evidence>
<comment type="caution">
    <text evidence="3">The sequence shown here is derived from an EMBL/GenBank/DDBJ whole genome shotgun (WGS) entry which is preliminary data.</text>
</comment>
<keyword evidence="1" id="KW-0175">Coiled coil</keyword>
<organism evidence="3 4">
    <name type="scientific">Parthenolecanium corni</name>
    <dbReference type="NCBI Taxonomy" id="536013"/>
    <lineage>
        <taxon>Eukaryota</taxon>
        <taxon>Metazoa</taxon>
        <taxon>Ecdysozoa</taxon>
        <taxon>Arthropoda</taxon>
        <taxon>Hexapoda</taxon>
        <taxon>Insecta</taxon>
        <taxon>Pterygota</taxon>
        <taxon>Neoptera</taxon>
        <taxon>Paraneoptera</taxon>
        <taxon>Hemiptera</taxon>
        <taxon>Sternorrhyncha</taxon>
        <taxon>Coccoidea</taxon>
        <taxon>Coccidae</taxon>
        <taxon>Parthenolecanium</taxon>
    </lineage>
</organism>
<evidence type="ECO:0000313" key="3">
    <source>
        <dbReference type="EMBL" id="KAK7579948.1"/>
    </source>
</evidence>
<feature type="coiled-coil region" evidence="1">
    <location>
        <begin position="136"/>
        <end position="170"/>
    </location>
</feature>
<reference evidence="3 4" key="1">
    <citation type="submission" date="2024-03" db="EMBL/GenBank/DDBJ databases">
        <title>Adaptation during the transition from Ophiocordyceps entomopathogen to insect associate is accompanied by gene loss and intensified selection.</title>
        <authorList>
            <person name="Ward C.M."/>
            <person name="Onetto C.A."/>
            <person name="Borneman A.R."/>
        </authorList>
    </citation>
    <scope>NUCLEOTIDE SEQUENCE [LARGE SCALE GENOMIC DNA]</scope>
    <source>
        <strain evidence="3">AWRI1</strain>
        <tissue evidence="3">Single Adult Female</tissue>
    </source>
</reference>
<name>A0AAN9TDL8_9HEMI</name>
<evidence type="ECO:0000256" key="1">
    <source>
        <dbReference type="SAM" id="Coils"/>
    </source>
</evidence>
<proteinExistence type="predicted"/>
<feature type="compositionally biased region" description="Basic and acidic residues" evidence="2">
    <location>
        <begin position="33"/>
        <end position="48"/>
    </location>
</feature>
<feature type="region of interest" description="Disordered" evidence="2">
    <location>
        <begin position="1"/>
        <end position="110"/>
    </location>
</feature>
<sequence>MTNKRRPYGERGSAQSGGADHTNLWPEPQQPSEMRRTDYDADDCDNRNPAEVGVSSIEPKARSGAPRGVGKVIDDDDDEDTISEEEEIVDDTPADTPKEEAPGASKGRHIHPCVCDLTKRQRETIEKHLHHKRYMQRKFEKRVKEIEEELERLEEERLERERELQEQQELFGDEYEVVGKKRKRKKRSARRASMVSLGVKQVINWKKEPRIEVKPTKASRLRKEYSSYCGRVEFPLSPIIEIDYKKEPEVAIRATVTSSARAKVNIEKKEYLTKYEDKRKIFEIPYYV</sequence>
<keyword evidence="4" id="KW-1185">Reference proteome</keyword>
<dbReference type="AlphaFoldDB" id="A0AAN9TDL8"/>